<dbReference type="HOGENOM" id="CLU_529796_0_0_10"/>
<evidence type="ECO:0000313" key="2">
    <source>
        <dbReference type="Proteomes" id="UP000005631"/>
    </source>
</evidence>
<proteinExistence type="predicted"/>
<dbReference type="STRING" id="926562.Oweho_2007"/>
<dbReference type="EMBL" id="CP003156">
    <property type="protein sequence ID" value="AEV32984.1"/>
    <property type="molecule type" value="Genomic_DNA"/>
</dbReference>
<accession>G8R2Z0</accession>
<name>G8R2Z0_OWEHD</name>
<dbReference type="Proteomes" id="UP000005631">
    <property type="component" value="Chromosome"/>
</dbReference>
<sequence length="514" mass="55955">MLPCLLVVSGSAFSQDLFVDSGDTLWVEPGGILTVEGSITSNGTIYLNADATGYAQLLQVNNVGNIGQLDMEMYLTDMTTGWRQLGIPFTNQVQNLNTDGISFITSANDGGVAGRRNMYYWDATDAGAGEAIGWTEAAPTTTGSRSYTVFGDQNGVHDFTQTIRIGGTPSNGNQAFAVKNTYDIGQTGNANAQGWNFIPNPYPSNVSVDKLFALGSFPTYEAIHVWDNVNGQYEALTSSGVTVYNTNATASGASHIQPFQGFWIKVDADGTFTLDNTVREPDSTATAFMSSRPYDLLNLSVTNTNDSTYDRMVVFFGPDATIGMDNGYDAYKIKSTRDVPTMYMEYQGLELSINHLPVAGYSIPVTVKTQQAQTLHTFSLDDNQLDPAWKVELEDLAGGKRIDLRKQDMTVKVDMNDNDKRFVLHLNQQGVALNAEQTLPEIVGWVNAEGQIGIRKIGMDNGTLKLYGLGGKCFATKRMESDQTVLSPRLASGVYLLQFTDDNLKSSSTKILVP</sequence>
<evidence type="ECO:0000313" key="1">
    <source>
        <dbReference type="EMBL" id="AEV32984.1"/>
    </source>
</evidence>
<keyword evidence="2" id="KW-1185">Reference proteome</keyword>
<protein>
    <recommendedName>
        <fullName evidence="3">Secretion system C-terminal sorting domain-containing protein</fullName>
    </recommendedName>
</protein>
<dbReference type="eggNOG" id="COG2133">
    <property type="taxonomic scope" value="Bacteria"/>
</dbReference>
<dbReference type="KEGG" id="oho:Oweho_2007"/>
<gene>
    <name evidence="1" type="ordered locus">Oweho_2007</name>
</gene>
<organism evidence="1 2">
    <name type="scientific">Owenweeksia hongkongensis (strain DSM 17368 / CIP 108786 / JCM 12287 / NRRL B-23963 / UST20020801)</name>
    <dbReference type="NCBI Taxonomy" id="926562"/>
    <lineage>
        <taxon>Bacteria</taxon>
        <taxon>Pseudomonadati</taxon>
        <taxon>Bacteroidota</taxon>
        <taxon>Flavobacteriia</taxon>
        <taxon>Flavobacteriales</taxon>
        <taxon>Owenweeksiaceae</taxon>
        <taxon>Owenweeksia</taxon>
    </lineage>
</organism>
<evidence type="ECO:0008006" key="3">
    <source>
        <dbReference type="Google" id="ProtNLM"/>
    </source>
</evidence>
<dbReference type="AlphaFoldDB" id="G8R2Z0"/>
<reference evidence="1 2" key="1">
    <citation type="journal article" date="2012" name="Stand. Genomic Sci.">
        <title>Genome sequence of the orange-pigmented seawater bacterium Owenweeksia hongkongensis type strain (UST20020801(T)).</title>
        <authorList>
            <person name="Riedel T."/>
            <person name="Held B."/>
            <person name="Nolan M."/>
            <person name="Lucas S."/>
            <person name="Lapidus A."/>
            <person name="Tice H."/>
            <person name="Del Rio T.G."/>
            <person name="Cheng J.F."/>
            <person name="Han C."/>
            <person name="Tapia R."/>
            <person name="Goodwin L.A."/>
            <person name="Pitluck S."/>
            <person name="Liolios K."/>
            <person name="Mavromatis K."/>
            <person name="Pagani I."/>
            <person name="Ivanova N."/>
            <person name="Mikhailova N."/>
            <person name="Pati A."/>
            <person name="Chen A."/>
            <person name="Palaniappan K."/>
            <person name="Rohde M."/>
            <person name="Tindall B.J."/>
            <person name="Detter J.C."/>
            <person name="Goker M."/>
            <person name="Woyke T."/>
            <person name="Bristow J."/>
            <person name="Eisen J.A."/>
            <person name="Markowitz V."/>
            <person name="Hugenholtz P."/>
            <person name="Klenk H.P."/>
            <person name="Kyrpides N.C."/>
        </authorList>
    </citation>
    <scope>NUCLEOTIDE SEQUENCE</scope>
    <source>
        <strain evidence="2">DSM 17368 / JCM 12287 / NRRL B-23963</strain>
    </source>
</reference>